<protein>
    <recommendedName>
        <fullName evidence="3">Beta-lactamase inhibitor (BLIP)</fullName>
    </recommendedName>
</protein>
<dbReference type="EMBL" id="JAUHLN010000001">
    <property type="protein sequence ID" value="MDN4071788.1"/>
    <property type="molecule type" value="Genomic_DNA"/>
</dbReference>
<organism evidence="1 2">
    <name type="scientific">Fictibacillus terranigra</name>
    <dbReference type="NCBI Taxonomy" id="3058424"/>
    <lineage>
        <taxon>Bacteria</taxon>
        <taxon>Bacillati</taxon>
        <taxon>Bacillota</taxon>
        <taxon>Bacilli</taxon>
        <taxon>Bacillales</taxon>
        <taxon>Fictibacillaceae</taxon>
        <taxon>Fictibacillus</taxon>
    </lineage>
</organism>
<dbReference type="Proteomes" id="UP001168694">
    <property type="component" value="Unassembled WGS sequence"/>
</dbReference>
<comment type="caution">
    <text evidence="1">The sequence shown here is derived from an EMBL/GenBank/DDBJ whole genome shotgun (WGS) entry which is preliminary data.</text>
</comment>
<gene>
    <name evidence="1" type="ORF">QYF49_01925</name>
</gene>
<keyword evidence="2" id="KW-1185">Reference proteome</keyword>
<evidence type="ECO:0000313" key="1">
    <source>
        <dbReference type="EMBL" id="MDN4071788.1"/>
    </source>
</evidence>
<accession>A0ABT8E1L7</accession>
<proteinExistence type="predicted"/>
<dbReference type="PROSITE" id="PS51257">
    <property type="entry name" value="PROKAR_LIPOPROTEIN"/>
    <property type="match status" value="1"/>
</dbReference>
<evidence type="ECO:0000313" key="2">
    <source>
        <dbReference type="Proteomes" id="UP001168694"/>
    </source>
</evidence>
<sequence>MKKILYALIIVSILLMAGCKKENGMEEEDIKQTAAVVAKDFMEERGKTFVVTGYDFLDSSTGSIVVYGYCKEDKDNKMLININYMQDFKVLSYGDGVED</sequence>
<reference evidence="1" key="1">
    <citation type="submission" date="2023-06" db="EMBL/GenBank/DDBJ databases">
        <title>Draft Genome Sequences of Representative Paenibacillus Polymyxa, Bacillus cereus, Fictibacillus sp., and Brevibacillus agri Strains Isolated from Amazonian Dark Earth.</title>
        <authorList>
            <person name="Pellegrinetti T.A."/>
            <person name="Cunha I.C.M."/>
            <person name="Chaves M.G."/>
            <person name="Freitas A.S."/>
            <person name="Silva A.V.R."/>
            <person name="Tsai S.M."/>
            <person name="Mendes L.W."/>
        </authorList>
    </citation>
    <scope>NUCLEOTIDE SEQUENCE</scope>
    <source>
        <strain evidence="1">CENA-BCM004</strain>
    </source>
</reference>
<dbReference type="RefSeq" id="WP_290397945.1">
    <property type="nucleotide sequence ID" value="NZ_JAUHLN010000001.1"/>
</dbReference>
<evidence type="ECO:0008006" key="3">
    <source>
        <dbReference type="Google" id="ProtNLM"/>
    </source>
</evidence>
<name>A0ABT8E1L7_9BACL</name>